<feature type="region of interest" description="Disordered" evidence="8">
    <location>
        <begin position="1"/>
        <end position="63"/>
    </location>
</feature>
<keyword evidence="3" id="KW-0813">Transport</keyword>
<organism evidence="11 12">
    <name type="scientific">Physocladia obscura</name>
    <dbReference type="NCBI Taxonomy" id="109957"/>
    <lineage>
        <taxon>Eukaryota</taxon>
        <taxon>Fungi</taxon>
        <taxon>Fungi incertae sedis</taxon>
        <taxon>Chytridiomycota</taxon>
        <taxon>Chytridiomycota incertae sedis</taxon>
        <taxon>Chytridiomycetes</taxon>
        <taxon>Chytridiales</taxon>
        <taxon>Chytriomycetaceae</taxon>
        <taxon>Physocladia</taxon>
    </lineage>
</organism>
<accession>A0AAD5T7F6</accession>
<evidence type="ECO:0000256" key="5">
    <source>
        <dbReference type="ARBA" id="ARBA00022737"/>
    </source>
</evidence>
<keyword evidence="4" id="KW-0433">Leucine-rich repeat</keyword>
<dbReference type="SUPFAM" id="SSF54427">
    <property type="entry name" value="NTF2-like"/>
    <property type="match status" value="1"/>
</dbReference>
<dbReference type="Pfam" id="PF03943">
    <property type="entry name" value="TAP_C"/>
    <property type="match status" value="1"/>
</dbReference>
<evidence type="ECO:0000256" key="8">
    <source>
        <dbReference type="SAM" id="MobiDB-lite"/>
    </source>
</evidence>
<feature type="compositionally biased region" description="Low complexity" evidence="8">
    <location>
        <begin position="15"/>
        <end position="33"/>
    </location>
</feature>
<evidence type="ECO:0000259" key="10">
    <source>
        <dbReference type="PROSITE" id="PS51281"/>
    </source>
</evidence>
<gene>
    <name evidence="11" type="primary">MEX67</name>
    <name evidence="11" type="ORF">HK100_003596</name>
</gene>
<comment type="similarity">
    <text evidence="2">Belongs to the NXF family.</text>
</comment>
<evidence type="ECO:0000256" key="7">
    <source>
        <dbReference type="ARBA" id="ARBA00023242"/>
    </source>
</evidence>
<dbReference type="Gene3D" id="3.10.450.50">
    <property type="match status" value="1"/>
</dbReference>
<dbReference type="CDD" id="cd14342">
    <property type="entry name" value="UBA_TAP-C"/>
    <property type="match status" value="1"/>
</dbReference>
<dbReference type="GO" id="GO:0005634">
    <property type="term" value="C:nucleus"/>
    <property type="evidence" value="ECO:0007669"/>
    <property type="project" value="UniProtKB-SubCell"/>
</dbReference>
<dbReference type="Gene3D" id="1.10.8.10">
    <property type="entry name" value="DNA helicase RuvA subunit, C-terminal domain"/>
    <property type="match status" value="1"/>
</dbReference>
<sequence length="748" mass="81708">MTGRGRGRGRGSFGNKTFINTNTNNPNTNTNANPSISSGYSTINNHGSHNFRRRNNNSTSNEPTIDYSIVDANAGMRLSTSSFNNPLSKSLAIINPAGRFAPLTLDSESPDDVPHNQRNRSRQNPYGMGSRSQPFRNSNLRNGSASSLTNEVSILNWKDRNSDPISFFEFVKNQITTTTIDIINHAFDGDAIIIKLKNPQQINAVRGLSGVKYNGGRPLIVKLVNPITPSTAKDSASETAAITQQPDVIALISDILRSRYNEDHKFVNLESLPDDPAMQSNSSLSGFGTDVQDTAKIAPVICKLVGQLFPNVLSINFTGNKLSNLKPFETLSVYCPLVQNLSFENNMIQTYKDLEGLRGDKLKNLREIVFSRNPVHDREAKKGEAALTGYRTKIKAIFPSIQLLDMIPFEAEVALPEIGLPSADDLPETEKGAFMDTDVTANLVQQFVPKFLALFDSNRPALSEIYTENSQFSVSVNPSVRNAGNGKQKASQNKYSIGQFDTWLANNRNHVSCKDSSKRLSMMAKGVKSISELFARLPQTKHPINLSFDKQLLVADAFQQQMQDGSVVILLTIQGQFEEVQLNKNKAFTRTFVLIPAPPGSSAAQAGWDLAILNDMLVIRLSIHGRSWANKPSSQMSAQPTNGPLLGLAHGSKPFEVNSSGIVHNGRIIAAVGALPSDMGTLAQLKNAFQLDDAKHSLVLQLAQTTGLNYQFAAQCLNEVGWNGEAAMSAFNSVRGQIPPAAFVFQPI</sequence>
<feature type="region of interest" description="Disordered" evidence="8">
    <location>
        <begin position="103"/>
        <end position="144"/>
    </location>
</feature>
<dbReference type="EMBL" id="JADGJH010000191">
    <property type="protein sequence ID" value="KAJ3134387.1"/>
    <property type="molecule type" value="Genomic_DNA"/>
</dbReference>
<dbReference type="InterPro" id="IPR032675">
    <property type="entry name" value="LRR_dom_sf"/>
</dbReference>
<dbReference type="GO" id="GO:0003723">
    <property type="term" value="F:RNA binding"/>
    <property type="evidence" value="ECO:0007669"/>
    <property type="project" value="TreeGrafter"/>
</dbReference>
<keyword evidence="6" id="KW-0509">mRNA transport</keyword>
<dbReference type="Gene3D" id="3.80.10.10">
    <property type="entry name" value="Ribonuclease Inhibitor"/>
    <property type="match status" value="1"/>
</dbReference>
<keyword evidence="5" id="KW-0677">Repeat</keyword>
<feature type="domain" description="TAP-C" evidence="10">
    <location>
        <begin position="693"/>
        <end position="746"/>
    </location>
</feature>
<proteinExistence type="inferred from homology"/>
<evidence type="ECO:0000256" key="3">
    <source>
        <dbReference type="ARBA" id="ARBA00022448"/>
    </source>
</evidence>
<dbReference type="InterPro" id="IPR005637">
    <property type="entry name" value="TAP_C_dom"/>
</dbReference>
<comment type="caution">
    <text evidence="11">The sequence shown here is derived from an EMBL/GenBank/DDBJ whole genome shotgun (WGS) entry which is preliminary data.</text>
</comment>
<comment type="subcellular location">
    <subcellularLocation>
        <location evidence="1">Nucleus</location>
    </subcellularLocation>
</comment>
<evidence type="ECO:0000259" key="9">
    <source>
        <dbReference type="PROSITE" id="PS50177"/>
    </source>
</evidence>
<dbReference type="SUPFAM" id="SSF52058">
    <property type="entry name" value="L domain-like"/>
    <property type="match status" value="1"/>
</dbReference>
<reference evidence="11" key="1">
    <citation type="submission" date="2020-05" db="EMBL/GenBank/DDBJ databases">
        <title>Phylogenomic resolution of chytrid fungi.</title>
        <authorList>
            <person name="Stajich J.E."/>
            <person name="Amses K."/>
            <person name="Simmons R."/>
            <person name="Seto K."/>
            <person name="Myers J."/>
            <person name="Bonds A."/>
            <person name="Quandt C.A."/>
            <person name="Barry K."/>
            <person name="Liu P."/>
            <person name="Grigoriev I."/>
            <person name="Longcore J.E."/>
            <person name="James T.Y."/>
        </authorList>
    </citation>
    <scope>NUCLEOTIDE SEQUENCE</scope>
    <source>
        <strain evidence="11">JEL0513</strain>
    </source>
</reference>
<dbReference type="PROSITE" id="PS51281">
    <property type="entry name" value="TAP_C"/>
    <property type="match status" value="1"/>
</dbReference>
<feature type="domain" description="NTF2" evidence="9">
    <location>
        <begin position="443"/>
        <end position="619"/>
    </location>
</feature>
<keyword evidence="7" id="KW-0539">Nucleus</keyword>
<name>A0AAD5T7F6_9FUNG</name>
<dbReference type="InterPro" id="IPR002075">
    <property type="entry name" value="NTF2_dom"/>
</dbReference>
<evidence type="ECO:0000256" key="1">
    <source>
        <dbReference type="ARBA" id="ARBA00004123"/>
    </source>
</evidence>
<dbReference type="SUPFAM" id="SSF46934">
    <property type="entry name" value="UBA-like"/>
    <property type="match status" value="1"/>
</dbReference>
<dbReference type="Pfam" id="PF22602">
    <property type="entry name" value="NXF_NTF2"/>
    <property type="match status" value="1"/>
</dbReference>
<dbReference type="PANTHER" id="PTHR10662">
    <property type="entry name" value="NUCLEAR RNA EXPORT FACTOR"/>
    <property type="match status" value="1"/>
</dbReference>
<protein>
    <submittedName>
        <fullName evidence="11">Nuclear mRNA export, poly(A)+RNA binding protein</fullName>
    </submittedName>
</protein>
<evidence type="ECO:0000313" key="12">
    <source>
        <dbReference type="Proteomes" id="UP001211907"/>
    </source>
</evidence>
<evidence type="ECO:0000256" key="2">
    <source>
        <dbReference type="ARBA" id="ARBA00009285"/>
    </source>
</evidence>
<dbReference type="Proteomes" id="UP001211907">
    <property type="component" value="Unassembled WGS sequence"/>
</dbReference>
<evidence type="ECO:0000313" key="11">
    <source>
        <dbReference type="EMBL" id="KAJ3134387.1"/>
    </source>
</evidence>
<dbReference type="InterPro" id="IPR030217">
    <property type="entry name" value="NXF_fam"/>
</dbReference>
<dbReference type="GO" id="GO:0016973">
    <property type="term" value="P:poly(A)+ mRNA export from nucleus"/>
    <property type="evidence" value="ECO:0007669"/>
    <property type="project" value="TreeGrafter"/>
</dbReference>
<dbReference type="InterPro" id="IPR009060">
    <property type="entry name" value="UBA-like_sf"/>
</dbReference>
<evidence type="ECO:0000256" key="4">
    <source>
        <dbReference type="ARBA" id="ARBA00022614"/>
    </source>
</evidence>
<dbReference type="AlphaFoldDB" id="A0AAD5T7F6"/>
<dbReference type="PANTHER" id="PTHR10662:SF22">
    <property type="entry name" value="NUCLEAR RNA EXPORT FACTOR 1"/>
    <property type="match status" value="1"/>
</dbReference>
<dbReference type="SMART" id="SM00804">
    <property type="entry name" value="TAP_C"/>
    <property type="match status" value="1"/>
</dbReference>
<evidence type="ECO:0000256" key="6">
    <source>
        <dbReference type="ARBA" id="ARBA00022816"/>
    </source>
</evidence>
<feature type="compositionally biased region" description="Polar residues" evidence="8">
    <location>
        <begin position="130"/>
        <end position="144"/>
    </location>
</feature>
<feature type="compositionally biased region" description="Polar residues" evidence="8">
    <location>
        <begin position="34"/>
        <end position="43"/>
    </location>
</feature>
<dbReference type="PROSITE" id="PS50177">
    <property type="entry name" value="NTF2_DOMAIN"/>
    <property type="match status" value="1"/>
</dbReference>
<dbReference type="InterPro" id="IPR018222">
    <property type="entry name" value="Nuclear_transport_factor_2_euk"/>
</dbReference>
<keyword evidence="12" id="KW-1185">Reference proteome</keyword>
<dbReference type="InterPro" id="IPR032710">
    <property type="entry name" value="NTF2-like_dom_sf"/>
</dbReference>